<dbReference type="EMBL" id="BFBB01000003">
    <property type="protein sequence ID" value="GBF49892.1"/>
    <property type="molecule type" value="Genomic_DNA"/>
</dbReference>
<dbReference type="InterPro" id="IPR051199">
    <property type="entry name" value="LPS_LOS_Heptosyltrfase"/>
</dbReference>
<dbReference type="GO" id="GO:0008713">
    <property type="term" value="F:ADP-heptose-lipopolysaccharide heptosyltransferase activity"/>
    <property type="evidence" value="ECO:0007669"/>
    <property type="project" value="TreeGrafter"/>
</dbReference>
<dbReference type="RefSeq" id="WP_209451995.1">
    <property type="nucleotide sequence ID" value="NZ_BFBB01000003.1"/>
</dbReference>
<proteinExistence type="predicted"/>
<evidence type="ECO:0000256" key="1">
    <source>
        <dbReference type="ARBA" id="ARBA00022676"/>
    </source>
</evidence>
<evidence type="ECO:0000313" key="3">
    <source>
        <dbReference type="EMBL" id="GBF49892.1"/>
    </source>
</evidence>
<dbReference type="InterPro" id="IPR002201">
    <property type="entry name" value="Glyco_trans_9"/>
</dbReference>
<comment type="caution">
    <text evidence="3">The sequence shown here is derived from an EMBL/GenBank/DDBJ whole genome shotgun (WGS) entry which is preliminary data.</text>
</comment>
<keyword evidence="2 3" id="KW-0808">Transferase</keyword>
<name>A0A2P2DZ39_9LEPT</name>
<dbReference type="GO" id="GO:0005829">
    <property type="term" value="C:cytosol"/>
    <property type="evidence" value="ECO:0007669"/>
    <property type="project" value="TreeGrafter"/>
</dbReference>
<accession>A0A2P2DZ39</accession>
<dbReference type="CDD" id="cd03789">
    <property type="entry name" value="GT9_LPS_heptosyltransferase"/>
    <property type="match status" value="1"/>
</dbReference>
<organism evidence="3 4">
    <name type="scientific">Leptospira ryugenii</name>
    <dbReference type="NCBI Taxonomy" id="1917863"/>
    <lineage>
        <taxon>Bacteria</taxon>
        <taxon>Pseudomonadati</taxon>
        <taxon>Spirochaetota</taxon>
        <taxon>Spirochaetia</taxon>
        <taxon>Leptospirales</taxon>
        <taxon>Leptospiraceae</taxon>
        <taxon>Leptospira</taxon>
    </lineage>
</organism>
<gene>
    <name evidence="3" type="ORF">LPTSP4_14120</name>
</gene>
<dbReference type="SUPFAM" id="SSF53756">
    <property type="entry name" value="UDP-Glycosyltransferase/glycogen phosphorylase"/>
    <property type="match status" value="1"/>
</dbReference>
<evidence type="ECO:0000313" key="4">
    <source>
        <dbReference type="Proteomes" id="UP000245133"/>
    </source>
</evidence>
<dbReference type="GO" id="GO:0009244">
    <property type="term" value="P:lipopolysaccharide core region biosynthetic process"/>
    <property type="evidence" value="ECO:0007669"/>
    <property type="project" value="TreeGrafter"/>
</dbReference>
<reference evidence="3 4" key="1">
    <citation type="submission" date="2018-02" db="EMBL/GenBank/DDBJ databases">
        <title>Novel Leptospira species isolated from soil and water in Japan.</title>
        <authorList>
            <person name="Nakao R."/>
            <person name="Masuzawa T."/>
        </authorList>
    </citation>
    <scope>NUCLEOTIDE SEQUENCE [LARGE SCALE GENOMIC DNA]</scope>
    <source>
        <strain evidence="3 4">YH101</strain>
    </source>
</reference>
<sequence>MNLLVIRFSAMGDVALMTPALIAIAAKYSNVQLTIVTRGNFAPFFYNIPNVNVLGINLKKYKGMFGLWKLYREINKIGPYDKIIDLHGSLRSRLISFLFWFQKVESFRIIKGRKEKLQQTRRHNKKLEKLPHTVDRYLNVFKKAGLDAPVRKGPWLNVDGESKMFAKDFFKSIGLDKKEGQWFGFAPFAGHALKEWSFEKSKRLVKILLEEFSDCHIFLFGGKDELHELEILKDKESRVNIVQGAHLGIRGELGVMERLDLLIGMDSSNVHIAALLKKPVIGIFGTTHPLSGFGPFAQEDTGVLQVELACRPCSIYGNVKCWRGDHACMELIDPYDVVRRIRVLQNVNTLW</sequence>
<dbReference type="PANTHER" id="PTHR30160:SF22">
    <property type="entry name" value="LIPOPOLYSACCHARIDE CORE BIOSYNTHESIS PROTEIN"/>
    <property type="match status" value="1"/>
</dbReference>
<dbReference type="Proteomes" id="UP000245133">
    <property type="component" value="Unassembled WGS sequence"/>
</dbReference>
<keyword evidence="4" id="KW-1185">Reference proteome</keyword>
<dbReference type="Gene3D" id="3.40.50.2000">
    <property type="entry name" value="Glycogen Phosphorylase B"/>
    <property type="match status" value="2"/>
</dbReference>
<dbReference type="AlphaFoldDB" id="A0A2P2DZ39"/>
<dbReference type="Pfam" id="PF01075">
    <property type="entry name" value="Glyco_transf_9"/>
    <property type="match status" value="1"/>
</dbReference>
<protein>
    <submittedName>
        <fullName evidence="3">Heptosyltransferase</fullName>
    </submittedName>
</protein>
<dbReference type="PANTHER" id="PTHR30160">
    <property type="entry name" value="TETRAACYLDISACCHARIDE 4'-KINASE-RELATED"/>
    <property type="match status" value="1"/>
</dbReference>
<evidence type="ECO:0000256" key="2">
    <source>
        <dbReference type="ARBA" id="ARBA00022679"/>
    </source>
</evidence>
<keyword evidence="1" id="KW-0328">Glycosyltransferase</keyword>